<dbReference type="EC" id="2.1.1.33" evidence="7"/>
<comment type="caution">
    <text evidence="7">Lacks conserved residue(s) required for the propagation of feature annotation.</text>
</comment>
<feature type="binding site" evidence="7">
    <location>
        <position position="221"/>
    </location>
    <ligand>
        <name>S-adenosyl-L-methionine</name>
        <dbReference type="ChEBI" id="CHEBI:59789"/>
    </ligand>
</feature>
<evidence type="ECO:0000313" key="9">
    <source>
        <dbReference type="EMBL" id="SBN39213.1"/>
    </source>
</evidence>
<dbReference type="InterPro" id="IPR055361">
    <property type="entry name" value="tRNA_methyltr_TrmB_bact"/>
</dbReference>
<feature type="binding site" evidence="7">
    <location>
        <position position="280"/>
    </location>
    <ligand>
        <name>substrate</name>
    </ligand>
</feature>
<gene>
    <name evidence="7" type="primary">trmB</name>
    <name evidence="9" type="ORF">PFR_JS10_1570</name>
</gene>
<feature type="binding site" evidence="7">
    <location>
        <begin position="318"/>
        <end position="321"/>
    </location>
    <ligand>
        <name>substrate</name>
    </ligand>
</feature>
<evidence type="ECO:0000256" key="2">
    <source>
        <dbReference type="ARBA" id="ARBA00003015"/>
    </source>
</evidence>
<evidence type="ECO:0000256" key="8">
    <source>
        <dbReference type="SAM" id="MobiDB-lite"/>
    </source>
</evidence>
<protein>
    <recommendedName>
        <fullName evidence="7">tRNA (guanine-N(7)-)-methyltransferase</fullName>
        <ecNumber evidence="7">2.1.1.33</ecNumber>
    </recommendedName>
    <alternativeName>
        <fullName evidence="7">tRNA (guanine(46)-N(7))-methyltransferase</fullName>
    </alternativeName>
    <alternativeName>
        <fullName evidence="7">tRNA(m7G46)-methyltransferase</fullName>
    </alternativeName>
</protein>
<evidence type="ECO:0000256" key="4">
    <source>
        <dbReference type="ARBA" id="ARBA00022679"/>
    </source>
</evidence>
<accession>A0A2C7AUT2</accession>
<feature type="region of interest" description="Disordered" evidence="8">
    <location>
        <begin position="57"/>
        <end position="108"/>
    </location>
</feature>
<feature type="binding site" evidence="7">
    <location>
        <position position="244"/>
    </location>
    <ligand>
        <name>S-adenosyl-L-methionine</name>
        <dbReference type="ChEBI" id="CHEBI:59789"/>
    </ligand>
</feature>
<keyword evidence="4 7" id="KW-0808">Transferase</keyword>
<feature type="binding site" evidence="7">
    <location>
        <position position="194"/>
    </location>
    <ligand>
        <name>S-adenosyl-L-methionine</name>
        <dbReference type="ChEBI" id="CHEBI:59789"/>
    </ligand>
</feature>
<reference evidence="9" key="1">
    <citation type="submission" date="2016-05" db="EMBL/GenBank/DDBJ databases">
        <authorList>
            <person name="Lavstsen T."/>
            <person name="Jespersen J.S."/>
        </authorList>
    </citation>
    <scope>NUCLEOTIDE SEQUENCE</scope>
    <source>
        <strain evidence="9">PFRJS10</strain>
    </source>
</reference>
<feature type="binding site" evidence="7">
    <location>
        <position position="248"/>
    </location>
    <ligand>
        <name>substrate</name>
    </ligand>
</feature>
<evidence type="ECO:0000256" key="5">
    <source>
        <dbReference type="ARBA" id="ARBA00022691"/>
    </source>
</evidence>
<dbReference type="Pfam" id="PF02390">
    <property type="entry name" value="Methyltransf_4"/>
    <property type="match status" value="1"/>
</dbReference>
<feature type="compositionally biased region" description="Low complexity" evidence="8">
    <location>
        <begin position="69"/>
        <end position="101"/>
    </location>
</feature>
<proteinExistence type="inferred from homology"/>
<comment type="catalytic activity">
    <reaction evidence="1 7">
        <text>guanosine(46) in tRNA + S-adenosyl-L-methionine = N(7)-methylguanosine(46) in tRNA + S-adenosyl-L-homocysteine</text>
        <dbReference type="Rhea" id="RHEA:42708"/>
        <dbReference type="Rhea" id="RHEA-COMP:10188"/>
        <dbReference type="Rhea" id="RHEA-COMP:10189"/>
        <dbReference type="ChEBI" id="CHEBI:57856"/>
        <dbReference type="ChEBI" id="CHEBI:59789"/>
        <dbReference type="ChEBI" id="CHEBI:74269"/>
        <dbReference type="ChEBI" id="CHEBI:74480"/>
        <dbReference type="EC" id="2.1.1.33"/>
    </reaction>
</comment>
<feature type="compositionally biased region" description="Gly residues" evidence="8">
    <location>
        <begin position="59"/>
        <end position="68"/>
    </location>
</feature>
<dbReference type="Gene3D" id="3.40.50.150">
    <property type="entry name" value="Vaccinia Virus protein VP39"/>
    <property type="match status" value="1"/>
</dbReference>
<dbReference type="GO" id="GO:0008176">
    <property type="term" value="F:tRNA (guanine(46)-N7)-methyltransferase activity"/>
    <property type="evidence" value="ECO:0007669"/>
    <property type="project" value="UniProtKB-UniRule"/>
</dbReference>
<keyword evidence="6 7" id="KW-0819">tRNA processing</keyword>
<dbReference type="UniPathway" id="UPA00989"/>
<comment type="function">
    <text evidence="2 7">Catalyzes the formation of N(7)-methylguanine at position 46 (m7G46) in tRNA.</text>
</comment>
<dbReference type="InterPro" id="IPR003358">
    <property type="entry name" value="tRNA_(Gua-N-7)_MeTrfase_Trmb"/>
</dbReference>
<feature type="binding site" evidence="7">
    <location>
        <position position="169"/>
    </location>
    <ligand>
        <name>S-adenosyl-L-methionine</name>
        <dbReference type="ChEBI" id="CHEBI:59789"/>
    </ligand>
</feature>
<comment type="similarity">
    <text evidence="7">Belongs to the class I-like SAM-binding methyltransferase superfamily. TrmB family.</text>
</comment>
<dbReference type="GO" id="GO:0043527">
    <property type="term" value="C:tRNA methyltransferase complex"/>
    <property type="evidence" value="ECO:0007669"/>
    <property type="project" value="TreeGrafter"/>
</dbReference>
<dbReference type="NCBIfam" id="TIGR00091">
    <property type="entry name" value="tRNA (guanosine(46)-N7)-methyltransferase TrmB"/>
    <property type="match status" value="1"/>
</dbReference>
<dbReference type="HAMAP" id="MF_01057">
    <property type="entry name" value="tRNA_methyltr_TrmB"/>
    <property type="match status" value="1"/>
</dbReference>
<dbReference type="InterPro" id="IPR029063">
    <property type="entry name" value="SAM-dependent_MTases_sf"/>
</dbReference>
<dbReference type="SUPFAM" id="SSF53335">
    <property type="entry name" value="S-adenosyl-L-methionine-dependent methyltransferases"/>
    <property type="match status" value="1"/>
</dbReference>
<sequence>MPPFQPARTRPGPPNLPMCPHAAPSRASGAVHGMSGAGKVGCYPVSDNSRVHHAMADGAAGGRVGPGGTSADPSGTSHSSTGHSSTGHSSTGHSSTGHSSSDPINGHRGVVSFVRRSPRMNESQRQALAAHSSEYLVEVPHDRLSTSVRHGATMSWPQVFGRQAPLVAEIGSGVGDSLVAMAGARPSDNVIAFEVYLTAVASTMGKLARADVHNVRLVVADGGEGLRELVRPGELSELWTFFPDPWPKKRHHKRRLVQPGFAALVADRLAPGGLWRLATDWADYADQMREVLDAEPGLTNVYSDRPGGWAPRPDRPFTRFEKRGLDAGREVRDLAYRRVHPEGDGENG</sequence>
<dbReference type="PROSITE" id="PS51625">
    <property type="entry name" value="SAM_MT_TRMB"/>
    <property type="match status" value="1"/>
</dbReference>
<evidence type="ECO:0000256" key="7">
    <source>
        <dbReference type="HAMAP-Rule" id="MF_01057"/>
    </source>
</evidence>
<feature type="compositionally biased region" description="Pro residues" evidence="8">
    <location>
        <begin position="1"/>
        <end position="17"/>
    </location>
</feature>
<evidence type="ECO:0000256" key="6">
    <source>
        <dbReference type="ARBA" id="ARBA00022694"/>
    </source>
</evidence>
<dbReference type="PANTHER" id="PTHR23417:SF14">
    <property type="entry name" value="PENTACOTRIPEPTIDE-REPEAT REGION OF PRORP DOMAIN-CONTAINING PROTEIN"/>
    <property type="match status" value="1"/>
</dbReference>
<dbReference type="PANTHER" id="PTHR23417">
    <property type="entry name" value="3-DEOXY-D-MANNO-OCTULOSONIC-ACID TRANSFERASE/TRNA GUANINE-N 7 - -METHYLTRANSFERASE"/>
    <property type="match status" value="1"/>
</dbReference>
<feature type="region of interest" description="Disordered" evidence="8">
    <location>
        <begin position="1"/>
        <end position="34"/>
    </location>
</feature>
<dbReference type="AlphaFoldDB" id="A0A2C7AUT2"/>
<evidence type="ECO:0000256" key="3">
    <source>
        <dbReference type="ARBA" id="ARBA00022603"/>
    </source>
</evidence>
<keyword evidence="3 7" id="KW-0489">Methyltransferase</keyword>
<dbReference type="EMBL" id="LT576035">
    <property type="protein sequence ID" value="SBN39213.1"/>
    <property type="molecule type" value="Genomic_DNA"/>
</dbReference>
<comment type="pathway">
    <text evidence="7">tRNA modification; N(7)-methylguanine-tRNA biosynthesis.</text>
</comment>
<name>A0A2C7AUT2_9ACTN</name>
<keyword evidence="5 7" id="KW-0949">S-adenosyl-L-methionine</keyword>
<organism evidence="9">
    <name type="scientific">Propionibacterium freudenreichii</name>
    <dbReference type="NCBI Taxonomy" id="1744"/>
    <lineage>
        <taxon>Bacteria</taxon>
        <taxon>Bacillati</taxon>
        <taxon>Actinomycetota</taxon>
        <taxon>Actinomycetes</taxon>
        <taxon>Propionibacteriales</taxon>
        <taxon>Propionibacteriaceae</taxon>
        <taxon>Propionibacterium</taxon>
    </lineage>
</organism>
<evidence type="ECO:0000256" key="1">
    <source>
        <dbReference type="ARBA" id="ARBA00000142"/>
    </source>
</evidence>